<comment type="caution">
    <text evidence="2">The sequence shown here is derived from an EMBL/GenBank/DDBJ whole genome shotgun (WGS) entry which is preliminary data.</text>
</comment>
<evidence type="ECO:0000313" key="2">
    <source>
        <dbReference type="EMBL" id="KAK4175246.1"/>
    </source>
</evidence>
<dbReference type="EMBL" id="MU866242">
    <property type="protein sequence ID" value="KAK4175246.1"/>
    <property type="molecule type" value="Genomic_DNA"/>
</dbReference>
<sequence length="320" mass="36294">MCYLLKYAALKIDLDTKAETWVVRQALIYQQTCLTTHQTSHILVRLSDNMKAALTVALTAVNEEVQDFSRDWTRLHSLVLGEVDDGWRQMIDDLDSEVSEVFHRLISCGVIPENLNMFDSPASVAQDMKHLQRLTDTLRRVATMIELNMETIDCLVRQVERLIKGINSNNFQNLTLFLSTLHGIKQEHNFALKNSSVVLDRSISLSTQLRDTVALRNSEINKLHTQMMDRNTAAIVQLSRQASQETSVVKTLTVLALVFVPASFVADFLQMGYVTTDPDNVHIWRAAQDLQLYAALAIPLVALTMGFYLALEMRKARNRD</sequence>
<keyword evidence="1" id="KW-0812">Transmembrane</keyword>
<dbReference type="Gene3D" id="1.20.58.340">
    <property type="entry name" value="Magnesium transport protein CorA, transmembrane region"/>
    <property type="match status" value="1"/>
</dbReference>
<proteinExistence type="predicted"/>
<evidence type="ECO:0000313" key="3">
    <source>
        <dbReference type="Proteomes" id="UP001302321"/>
    </source>
</evidence>
<organism evidence="2 3">
    <name type="scientific">Triangularia setosa</name>
    <dbReference type="NCBI Taxonomy" id="2587417"/>
    <lineage>
        <taxon>Eukaryota</taxon>
        <taxon>Fungi</taxon>
        <taxon>Dikarya</taxon>
        <taxon>Ascomycota</taxon>
        <taxon>Pezizomycotina</taxon>
        <taxon>Sordariomycetes</taxon>
        <taxon>Sordariomycetidae</taxon>
        <taxon>Sordariales</taxon>
        <taxon>Podosporaceae</taxon>
        <taxon>Triangularia</taxon>
    </lineage>
</organism>
<reference evidence="2" key="1">
    <citation type="journal article" date="2023" name="Mol. Phylogenet. Evol.">
        <title>Genome-scale phylogeny and comparative genomics of the fungal order Sordariales.</title>
        <authorList>
            <person name="Hensen N."/>
            <person name="Bonometti L."/>
            <person name="Westerberg I."/>
            <person name="Brannstrom I.O."/>
            <person name="Guillou S."/>
            <person name="Cros-Aarteil S."/>
            <person name="Calhoun S."/>
            <person name="Haridas S."/>
            <person name="Kuo A."/>
            <person name="Mondo S."/>
            <person name="Pangilinan J."/>
            <person name="Riley R."/>
            <person name="LaButti K."/>
            <person name="Andreopoulos B."/>
            <person name="Lipzen A."/>
            <person name="Chen C."/>
            <person name="Yan M."/>
            <person name="Daum C."/>
            <person name="Ng V."/>
            <person name="Clum A."/>
            <person name="Steindorff A."/>
            <person name="Ohm R.A."/>
            <person name="Martin F."/>
            <person name="Silar P."/>
            <person name="Natvig D.O."/>
            <person name="Lalanne C."/>
            <person name="Gautier V."/>
            <person name="Ament-Velasquez S.L."/>
            <person name="Kruys A."/>
            <person name="Hutchinson M.I."/>
            <person name="Powell A.J."/>
            <person name="Barry K."/>
            <person name="Miller A.N."/>
            <person name="Grigoriev I.V."/>
            <person name="Debuchy R."/>
            <person name="Gladieux P."/>
            <person name="Hiltunen Thoren M."/>
            <person name="Johannesson H."/>
        </authorList>
    </citation>
    <scope>NUCLEOTIDE SEQUENCE</scope>
    <source>
        <strain evidence="2">CBS 892.96</strain>
    </source>
</reference>
<protein>
    <submittedName>
        <fullName evidence="2">Uncharacterized protein</fullName>
    </submittedName>
</protein>
<feature type="transmembrane region" description="Helical" evidence="1">
    <location>
        <begin position="248"/>
        <end position="270"/>
    </location>
</feature>
<keyword evidence="1" id="KW-0472">Membrane</keyword>
<keyword evidence="1" id="KW-1133">Transmembrane helix</keyword>
<accession>A0AAN6W6G2</accession>
<reference evidence="2" key="2">
    <citation type="submission" date="2023-05" db="EMBL/GenBank/DDBJ databases">
        <authorList>
            <consortium name="Lawrence Berkeley National Laboratory"/>
            <person name="Steindorff A."/>
            <person name="Hensen N."/>
            <person name="Bonometti L."/>
            <person name="Westerberg I."/>
            <person name="Brannstrom I.O."/>
            <person name="Guillou S."/>
            <person name="Cros-Aarteil S."/>
            <person name="Calhoun S."/>
            <person name="Haridas S."/>
            <person name="Kuo A."/>
            <person name="Mondo S."/>
            <person name="Pangilinan J."/>
            <person name="Riley R."/>
            <person name="Labutti K."/>
            <person name="Andreopoulos B."/>
            <person name="Lipzen A."/>
            <person name="Chen C."/>
            <person name="Yanf M."/>
            <person name="Daum C."/>
            <person name="Ng V."/>
            <person name="Clum A."/>
            <person name="Ohm R."/>
            <person name="Martin F."/>
            <person name="Silar P."/>
            <person name="Natvig D."/>
            <person name="Lalanne C."/>
            <person name="Gautier V."/>
            <person name="Ament-Velasquez S.L."/>
            <person name="Kruys A."/>
            <person name="Hutchinson M.I."/>
            <person name="Powell A.J."/>
            <person name="Barry K."/>
            <person name="Miller A.N."/>
            <person name="Grigoriev I.V."/>
            <person name="Debuchy R."/>
            <person name="Gladieux P."/>
            <person name="Thoren M.H."/>
            <person name="Johannesson H."/>
        </authorList>
    </citation>
    <scope>NUCLEOTIDE SEQUENCE</scope>
    <source>
        <strain evidence="2">CBS 892.96</strain>
    </source>
</reference>
<name>A0AAN6W6G2_9PEZI</name>
<evidence type="ECO:0000256" key="1">
    <source>
        <dbReference type="SAM" id="Phobius"/>
    </source>
</evidence>
<dbReference type="Proteomes" id="UP001302321">
    <property type="component" value="Unassembled WGS sequence"/>
</dbReference>
<gene>
    <name evidence="2" type="ORF">QBC36DRAFT_27224</name>
</gene>
<feature type="transmembrane region" description="Helical" evidence="1">
    <location>
        <begin position="290"/>
        <end position="311"/>
    </location>
</feature>
<dbReference type="AlphaFoldDB" id="A0AAN6W6G2"/>
<keyword evidence="3" id="KW-1185">Reference proteome</keyword>